<dbReference type="InterPro" id="IPR014756">
    <property type="entry name" value="Ig_E-set"/>
</dbReference>
<dbReference type="InterPro" id="IPR050357">
    <property type="entry name" value="Arrestin_domain-protein"/>
</dbReference>
<proteinExistence type="predicted"/>
<keyword evidence="3" id="KW-1185">Reference proteome</keyword>
<gene>
    <name evidence="2" type="ORF">TTHERM_01462150</name>
</gene>
<dbReference type="EMBL" id="GG662382">
    <property type="protein sequence ID" value="EAR81861.1"/>
    <property type="molecule type" value="Genomic_DNA"/>
</dbReference>
<dbReference type="RefSeq" id="XP_001029524.1">
    <property type="nucleotide sequence ID" value="XM_001029524.1"/>
</dbReference>
<dbReference type="Pfam" id="PF02752">
    <property type="entry name" value="Arrestin_C"/>
    <property type="match status" value="1"/>
</dbReference>
<dbReference type="STRING" id="312017.Q229A0"/>
<name>Q229A0_TETTS</name>
<evidence type="ECO:0000259" key="1">
    <source>
        <dbReference type="SMART" id="SM01017"/>
    </source>
</evidence>
<sequence length="402" mass="45983">MGQSNPKDKRRQIKGGIFIQLQKTYFVSNEVVQGLLNISLEEPFQGHILQITLNGLEETSYIYTIRIRKHTKTYYAKGYNDFLNFSIPIYDFSQGSRDPTFILKPCQLVIPFQLQIVDQLPSSMKYFYSEGTQCSLKYSLIAQILPTEPNMKPIYGSQDIFIGQQISAFGLSNNTISHQEPVLCCCCRSGQIFYNITMNSRCFSPGETINLKMDIDFSQYGKTVKSLNIKLIGQLTMKANDTERSKLLTISEKSMNHKVNSSKVKQDIQFQLPTDLALSSQGQLIQVVYYLQITPEISTVCCVSNNTPHEIKIYINPNPNQLQNNQLIPQQLQIQAPKNWNPVQLQPSLINQSLISQNQKNNYPLQNQNQNNLIIMPNSMLPKVKIQQYGQPQMINQNQDYL</sequence>
<reference evidence="3" key="1">
    <citation type="journal article" date="2006" name="PLoS Biol.">
        <title>Macronuclear genome sequence of the ciliate Tetrahymena thermophila, a model eukaryote.</title>
        <authorList>
            <person name="Eisen J.A."/>
            <person name="Coyne R.S."/>
            <person name="Wu M."/>
            <person name="Wu D."/>
            <person name="Thiagarajan M."/>
            <person name="Wortman J.R."/>
            <person name="Badger J.H."/>
            <person name="Ren Q."/>
            <person name="Amedeo P."/>
            <person name="Jones K.M."/>
            <person name="Tallon L.J."/>
            <person name="Delcher A.L."/>
            <person name="Salzberg S.L."/>
            <person name="Silva J.C."/>
            <person name="Haas B.J."/>
            <person name="Majoros W.H."/>
            <person name="Farzad M."/>
            <person name="Carlton J.M."/>
            <person name="Smith R.K. Jr."/>
            <person name="Garg J."/>
            <person name="Pearlman R.E."/>
            <person name="Karrer K.M."/>
            <person name="Sun L."/>
            <person name="Manning G."/>
            <person name="Elde N.C."/>
            <person name="Turkewitz A.P."/>
            <person name="Asai D.J."/>
            <person name="Wilkes D.E."/>
            <person name="Wang Y."/>
            <person name="Cai H."/>
            <person name="Collins K."/>
            <person name="Stewart B.A."/>
            <person name="Lee S.R."/>
            <person name="Wilamowska K."/>
            <person name="Weinberg Z."/>
            <person name="Ruzzo W.L."/>
            <person name="Wloga D."/>
            <person name="Gaertig J."/>
            <person name="Frankel J."/>
            <person name="Tsao C.-C."/>
            <person name="Gorovsky M.A."/>
            <person name="Keeling P.J."/>
            <person name="Waller R.F."/>
            <person name="Patron N.J."/>
            <person name="Cherry J.M."/>
            <person name="Stover N.A."/>
            <person name="Krieger C.J."/>
            <person name="del Toro C."/>
            <person name="Ryder H.F."/>
            <person name="Williamson S.C."/>
            <person name="Barbeau R.A."/>
            <person name="Hamilton E.P."/>
            <person name="Orias E."/>
        </authorList>
    </citation>
    <scope>NUCLEOTIDE SEQUENCE [LARGE SCALE GENOMIC DNA]</scope>
    <source>
        <strain evidence="3">SB210</strain>
    </source>
</reference>
<dbReference type="AlphaFoldDB" id="Q229A0"/>
<dbReference type="GO" id="GO:0005737">
    <property type="term" value="C:cytoplasm"/>
    <property type="evidence" value="ECO:0007669"/>
    <property type="project" value="TreeGrafter"/>
</dbReference>
<dbReference type="PANTHER" id="PTHR11188:SF17">
    <property type="entry name" value="FI21816P1"/>
    <property type="match status" value="1"/>
</dbReference>
<feature type="domain" description="Arrestin C-terminal-like" evidence="1">
    <location>
        <begin position="188"/>
        <end position="318"/>
    </location>
</feature>
<dbReference type="InterPro" id="IPR014752">
    <property type="entry name" value="Arrestin-like_C"/>
</dbReference>
<evidence type="ECO:0000313" key="2">
    <source>
        <dbReference type="EMBL" id="EAR81861.1"/>
    </source>
</evidence>
<dbReference type="GeneID" id="7843724"/>
<dbReference type="HOGENOM" id="CLU_047343_0_0_1"/>
<dbReference type="SUPFAM" id="SSF81296">
    <property type="entry name" value="E set domains"/>
    <property type="match status" value="1"/>
</dbReference>
<evidence type="ECO:0000313" key="3">
    <source>
        <dbReference type="Proteomes" id="UP000009168"/>
    </source>
</evidence>
<dbReference type="PANTHER" id="PTHR11188">
    <property type="entry name" value="ARRESTIN DOMAIN CONTAINING PROTEIN"/>
    <property type="match status" value="1"/>
</dbReference>
<dbReference type="InterPro" id="IPR011022">
    <property type="entry name" value="Arrestin_C-like"/>
</dbReference>
<dbReference type="Gene3D" id="2.60.40.640">
    <property type="match status" value="2"/>
</dbReference>
<protein>
    <submittedName>
        <fullName evidence="2">Arrestin</fullName>
    </submittedName>
</protein>
<accession>Q229A0</accession>
<dbReference type="InParanoid" id="Q229A0"/>
<dbReference type="SMART" id="SM01017">
    <property type="entry name" value="Arrestin_C"/>
    <property type="match status" value="1"/>
</dbReference>
<dbReference type="Proteomes" id="UP000009168">
    <property type="component" value="Unassembled WGS sequence"/>
</dbReference>
<dbReference type="KEGG" id="tet:TTHERM_01462150"/>
<dbReference type="OrthoDB" id="291852at2759"/>
<organism evidence="2 3">
    <name type="scientific">Tetrahymena thermophila (strain SB210)</name>
    <dbReference type="NCBI Taxonomy" id="312017"/>
    <lineage>
        <taxon>Eukaryota</taxon>
        <taxon>Sar</taxon>
        <taxon>Alveolata</taxon>
        <taxon>Ciliophora</taxon>
        <taxon>Intramacronucleata</taxon>
        <taxon>Oligohymenophorea</taxon>
        <taxon>Hymenostomatida</taxon>
        <taxon>Tetrahymenina</taxon>
        <taxon>Tetrahymenidae</taxon>
        <taxon>Tetrahymena</taxon>
    </lineage>
</organism>
<dbReference type="GO" id="GO:0015031">
    <property type="term" value="P:protein transport"/>
    <property type="evidence" value="ECO:0007669"/>
    <property type="project" value="TreeGrafter"/>
</dbReference>